<feature type="binding site" evidence="8">
    <location>
        <position position="248"/>
    </location>
    <ligand>
        <name>Mn(2+)</name>
        <dbReference type="ChEBI" id="CHEBI:29035"/>
        <label>2</label>
    </ligand>
</feature>
<dbReference type="Gene3D" id="3.40.630.10">
    <property type="entry name" value="Zn peptidases"/>
    <property type="match status" value="1"/>
</dbReference>
<feature type="binding site" evidence="8">
    <location>
        <position position="248"/>
    </location>
    <ligand>
        <name>Mn(2+)</name>
        <dbReference type="ChEBI" id="CHEBI:29035"/>
        <label>1</label>
    </ligand>
</feature>
<dbReference type="PANTHER" id="PTHR11963">
    <property type="entry name" value="LEUCINE AMINOPEPTIDASE-RELATED"/>
    <property type="match status" value="1"/>
</dbReference>
<protein>
    <recommendedName>
        <fullName evidence="8">Probable cytosol aminopeptidase</fullName>
        <ecNumber evidence="8">3.4.11.1</ecNumber>
    </recommendedName>
    <alternativeName>
        <fullName evidence="8">Leucine aminopeptidase</fullName>
        <shortName evidence="8">LAP</shortName>
        <ecNumber evidence="8">3.4.11.10</ecNumber>
    </alternativeName>
    <alternativeName>
        <fullName evidence="8">Leucyl aminopeptidase</fullName>
    </alternativeName>
</protein>
<feature type="binding site" evidence="8">
    <location>
        <position position="327"/>
    </location>
    <ligand>
        <name>Mn(2+)</name>
        <dbReference type="ChEBI" id="CHEBI:29035"/>
        <label>2</label>
    </ligand>
</feature>
<reference evidence="10 11" key="1">
    <citation type="journal article" date="2019" name="Int. J. Syst. Evol. Microbiol.">
        <title>The Global Catalogue of Microorganisms (GCM) 10K type strain sequencing project: providing services to taxonomists for standard genome sequencing and annotation.</title>
        <authorList>
            <consortium name="The Broad Institute Genomics Platform"/>
            <consortium name="The Broad Institute Genome Sequencing Center for Infectious Disease"/>
            <person name="Wu L."/>
            <person name="Ma J."/>
        </authorList>
    </citation>
    <scope>NUCLEOTIDE SEQUENCE [LARGE SCALE GENOMIC DNA]</scope>
    <source>
        <strain evidence="10 11">JCM 12662</strain>
    </source>
</reference>
<keyword evidence="6 8" id="KW-0378">Hydrolase</keyword>
<feature type="binding site" evidence="8">
    <location>
        <position position="243"/>
    </location>
    <ligand>
        <name>Mn(2+)</name>
        <dbReference type="ChEBI" id="CHEBI:29035"/>
        <label>2</label>
    </ligand>
</feature>
<dbReference type="Pfam" id="PF00883">
    <property type="entry name" value="Peptidase_M17"/>
    <property type="match status" value="1"/>
</dbReference>
<dbReference type="PROSITE" id="PS00631">
    <property type="entry name" value="CYTOSOL_AP"/>
    <property type="match status" value="1"/>
</dbReference>
<organism evidence="10 11">
    <name type="scientific">Alkalibacterium iburiense</name>
    <dbReference type="NCBI Taxonomy" id="290589"/>
    <lineage>
        <taxon>Bacteria</taxon>
        <taxon>Bacillati</taxon>
        <taxon>Bacillota</taxon>
        <taxon>Bacilli</taxon>
        <taxon>Lactobacillales</taxon>
        <taxon>Carnobacteriaceae</taxon>
        <taxon>Alkalibacterium</taxon>
    </lineage>
</organism>
<evidence type="ECO:0000259" key="9">
    <source>
        <dbReference type="PROSITE" id="PS00631"/>
    </source>
</evidence>
<dbReference type="InterPro" id="IPR023042">
    <property type="entry name" value="Peptidase_M17_leu_NH2_pept"/>
</dbReference>
<keyword evidence="5 8" id="KW-0645">Protease</keyword>
<feature type="domain" description="Cytosol aminopeptidase" evidence="9">
    <location>
        <begin position="323"/>
        <end position="330"/>
    </location>
</feature>
<evidence type="ECO:0000313" key="11">
    <source>
        <dbReference type="Proteomes" id="UP001501166"/>
    </source>
</evidence>
<comment type="catalytic activity">
    <reaction evidence="2 8">
        <text>Release of an N-terminal amino acid, preferentially leucine, but not glutamic or aspartic acids.</text>
        <dbReference type="EC" id="3.4.11.10"/>
    </reaction>
</comment>
<keyword evidence="8" id="KW-0963">Cytoplasm</keyword>
<dbReference type="NCBIfam" id="NF002083">
    <property type="entry name" value="PRK00913.3-5"/>
    <property type="match status" value="1"/>
</dbReference>
<dbReference type="InterPro" id="IPR000819">
    <property type="entry name" value="Peptidase_M17_C"/>
</dbReference>
<feature type="active site" evidence="8">
    <location>
        <position position="255"/>
    </location>
</feature>
<comment type="caution">
    <text evidence="10">The sequence shown here is derived from an EMBL/GenBank/DDBJ whole genome shotgun (WGS) entry which is preliminary data.</text>
</comment>
<comment type="similarity">
    <text evidence="3 8">Belongs to the peptidase M17 family.</text>
</comment>
<feature type="active site" evidence="8">
    <location>
        <position position="329"/>
    </location>
</feature>
<feature type="binding site" evidence="8">
    <location>
        <position position="325"/>
    </location>
    <ligand>
        <name>Mn(2+)</name>
        <dbReference type="ChEBI" id="CHEBI:29035"/>
        <label>1</label>
    </ligand>
</feature>
<dbReference type="Proteomes" id="UP001501166">
    <property type="component" value="Unassembled WGS sequence"/>
</dbReference>
<comment type="cofactor">
    <cofactor evidence="8">
        <name>Mn(2+)</name>
        <dbReference type="ChEBI" id="CHEBI:29035"/>
    </cofactor>
    <text evidence="8">Binds 2 manganese ions per subunit.</text>
</comment>
<dbReference type="NCBIfam" id="NF002073">
    <property type="entry name" value="PRK00913.1-2"/>
    <property type="match status" value="1"/>
</dbReference>
<keyword evidence="4 8" id="KW-0031">Aminopeptidase</keyword>
<dbReference type="GO" id="GO:0004177">
    <property type="term" value="F:aminopeptidase activity"/>
    <property type="evidence" value="ECO:0007669"/>
    <property type="project" value="UniProtKB-KW"/>
</dbReference>
<dbReference type="PANTHER" id="PTHR11963:SF23">
    <property type="entry name" value="CYTOSOL AMINOPEPTIDASE"/>
    <property type="match status" value="1"/>
</dbReference>
<dbReference type="EC" id="3.4.11.10" evidence="8"/>
<feature type="binding site" evidence="8">
    <location>
        <position position="327"/>
    </location>
    <ligand>
        <name>Mn(2+)</name>
        <dbReference type="ChEBI" id="CHEBI:29035"/>
        <label>1</label>
    </ligand>
</feature>
<evidence type="ECO:0000256" key="6">
    <source>
        <dbReference type="ARBA" id="ARBA00022801"/>
    </source>
</evidence>
<dbReference type="CDD" id="cd00433">
    <property type="entry name" value="Peptidase_M17"/>
    <property type="match status" value="1"/>
</dbReference>
<evidence type="ECO:0000256" key="7">
    <source>
        <dbReference type="ARBA" id="ARBA00049972"/>
    </source>
</evidence>
<comment type="subcellular location">
    <subcellularLocation>
        <location evidence="8">Cytoplasm</location>
    </subcellularLocation>
</comment>
<dbReference type="HAMAP" id="MF_00181">
    <property type="entry name" value="Cytosol_peptidase_M17"/>
    <property type="match status" value="1"/>
</dbReference>
<name>A0ABN0X2L4_9LACT</name>
<evidence type="ECO:0000256" key="2">
    <source>
        <dbReference type="ARBA" id="ARBA00000967"/>
    </source>
</evidence>
<dbReference type="Gene3D" id="3.40.220.10">
    <property type="entry name" value="Leucine Aminopeptidase, subunit E, domain 1"/>
    <property type="match status" value="1"/>
</dbReference>
<dbReference type="SUPFAM" id="SSF52949">
    <property type="entry name" value="Macro domain-like"/>
    <property type="match status" value="1"/>
</dbReference>
<dbReference type="PRINTS" id="PR00481">
    <property type="entry name" value="LAMNOPPTDASE"/>
</dbReference>
<keyword evidence="8" id="KW-0479">Metal-binding</keyword>
<dbReference type="InterPro" id="IPR011356">
    <property type="entry name" value="Leucine_aapep/pepB"/>
</dbReference>
<feature type="binding site" evidence="8">
    <location>
        <position position="266"/>
    </location>
    <ligand>
        <name>Mn(2+)</name>
        <dbReference type="ChEBI" id="CHEBI:29035"/>
        <label>2</label>
    </ligand>
</feature>
<evidence type="ECO:0000313" key="10">
    <source>
        <dbReference type="EMBL" id="GAA0353549.1"/>
    </source>
</evidence>
<keyword evidence="11" id="KW-1185">Reference proteome</keyword>
<dbReference type="EC" id="3.4.11.1" evidence="8"/>
<comment type="function">
    <text evidence="7 8">Presumably involved in the processing and regular turnover of intracellular proteins. Catalyzes the removal of unsubstituted N-terminal amino acids from various peptides.</text>
</comment>
<evidence type="ECO:0000256" key="1">
    <source>
        <dbReference type="ARBA" id="ARBA00000135"/>
    </source>
</evidence>
<evidence type="ECO:0000256" key="4">
    <source>
        <dbReference type="ARBA" id="ARBA00022438"/>
    </source>
</evidence>
<dbReference type="EMBL" id="BAAACW010000020">
    <property type="protein sequence ID" value="GAA0353549.1"/>
    <property type="molecule type" value="Genomic_DNA"/>
</dbReference>
<dbReference type="Pfam" id="PF02789">
    <property type="entry name" value="Peptidase_M17_N"/>
    <property type="match status" value="1"/>
</dbReference>
<comment type="catalytic activity">
    <reaction evidence="1 8">
        <text>Release of an N-terminal amino acid, Xaa-|-Yaa-, in which Xaa is preferably Leu, but may be other amino acids including Pro although not Arg or Lys, and Yaa may be Pro. Amino acid amides and methyl esters are also readily hydrolyzed, but rates on arylamides are exceedingly low.</text>
        <dbReference type="EC" id="3.4.11.1"/>
    </reaction>
</comment>
<evidence type="ECO:0000256" key="3">
    <source>
        <dbReference type="ARBA" id="ARBA00009528"/>
    </source>
</evidence>
<accession>A0ABN0X2L4</accession>
<dbReference type="RefSeq" id="WP_343753336.1">
    <property type="nucleotide sequence ID" value="NZ_BAAACW010000020.1"/>
</dbReference>
<evidence type="ECO:0000256" key="5">
    <source>
        <dbReference type="ARBA" id="ARBA00022670"/>
    </source>
</evidence>
<proteinExistence type="inferred from homology"/>
<evidence type="ECO:0000256" key="8">
    <source>
        <dbReference type="HAMAP-Rule" id="MF_00181"/>
    </source>
</evidence>
<dbReference type="InterPro" id="IPR008283">
    <property type="entry name" value="Peptidase_M17_N"/>
</dbReference>
<gene>
    <name evidence="8" type="primary">pepA</name>
    <name evidence="10" type="ORF">GCM10008932_03270</name>
</gene>
<keyword evidence="8" id="KW-0464">Manganese</keyword>
<dbReference type="InterPro" id="IPR043472">
    <property type="entry name" value="Macro_dom-like"/>
</dbReference>
<sequence>MQFTTHATHDVTVHFVLENQSLDMVSPEVADYLSSTLDYKGKLKSVYTNVGPKSENVVLVGVGEEKDVTRDRLVEAAHAAAKELNKLKVEKVNVEVKAFGQVDAEATVKAVVEGVLQADYAFDTYKKDKSKHALKEVSLSTDLSNVEDLISEATHVLAGVNWTRDLANTPANDLYPETLADTVVEKFKETDVQVEVYDKAQLEEMGMKALLAVSKASVKEPRLILLKYLPLGEDKPAVSLVGKGVTYDSGGYALKNAKGMANMKVDMAGAASMIGTVYALAKNKVQKNVIAVVVATENMIAGDATKNGDIIESLKGSTIEVLNTDAEGRLILADGLYYAATELNSSCIVDAATLTGAVVAALGKNITGTMTNNQELLDTFHSVSKETGEDMWQLPINDEFREQTKGKITDLVNIATNPTGAGTIFAAAFLEHFVEDTPWIHLDIAGTSSSGKGHKYLPDGASGVPVKTLYEFVKRY</sequence>
<dbReference type="SUPFAM" id="SSF53187">
    <property type="entry name" value="Zn-dependent exopeptidases"/>
    <property type="match status" value="1"/>
</dbReference>